<name>A0A087T8C2_STEMI</name>
<sequence length="47" mass="5658">MTRNKGLIHILHMWKCVIRICRPSNIGLHYRKITNKIKNITKTKRKT</sequence>
<evidence type="ECO:0000313" key="2">
    <source>
        <dbReference type="Proteomes" id="UP000054359"/>
    </source>
</evidence>
<evidence type="ECO:0000313" key="1">
    <source>
        <dbReference type="EMBL" id="KFM61361.1"/>
    </source>
</evidence>
<protein>
    <submittedName>
        <fullName evidence="1">Uncharacterized protein</fullName>
    </submittedName>
</protein>
<proteinExistence type="predicted"/>
<reference evidence="1 2" key="1">
    <citation type="submission" date="2013-11" db="EMBL/GenBank/DDBJ databases">
        <title>Genome sequencing of Stegodyphus mimosarum.</title>
        <authorList>
            <person name="Bechsgaard J."/>
        </authorList>
    </citation>
    <scope>NUCLEOTIDE SEQUENCE [LARGE SCALE GENOMIC DNA]</scope>
</reference>
<dbReference type="Proteomes" id="UP000054359">
    <property type="component" value="Unassembled WGS sequence"/>
</dbReference>
<gene>
    <name evidence="1" type="ORF">X975_16581</name>
</gene>
<feature type="non-terminal residue" evidence="1">
    <location>
        <position position="47"/>
    </location>
</feature>
<dbReference type="AlphaFoldDB" id="A0A087T8C2"/>
<organism evidence="1 2">
    <name type="scientific">Stegodyphus mimosarum</name>
    <name type="common">African social velvet spider</name>
    <dbReference type="NCBI Taxonomy" id="407821"/>
    <lineage>
        <taxon>Eukaryota</taxon>
        <taxon>Metazoa</taxon>
        <taxon>Ecdysozoa</taxon>
        <taxon>Arthropoda</taxon>
        <taxon>Chelicerata</taxon>
        <taxon>Arachnida</taxon>
        <taxon>Araneae</taxon>
        <taxon>Araneomorphae</taxon>
        <taxon>Entelegynae</taxon>
        <taxon>Eresoidea</taxon>
        <taxon>Eresidae</taxon>
        <taxon>Stegodyphus</taxon>
    </lineage>
</organism>
<keyword evidence="2" id="KW-1185">Reference proteome</keyword>
<dbReference type="EMBL" id="KK113919">
    <property type="protein sequence ID" value="KFM61361.1"/>
    <property type="molecule type" value="Genomic_DNA"/>
</dbReference>
<accession>A0A087T8C2</accession>